<evidence type="ECO:0000313" key="4">
    <source>
        <dbReference type="Proteomes" id="UP000752171"/>
    </source>
</evidence>
<dbReference type="SUPFAM" id="SSF46689">
    <property type="entry name" value="Homeodomain-like"/>
    <property type="match status" value="2"/>
</dbReference>
<dbReference type="Proteomes" id="UP000752171">
    <property type="component" value="Unassembled WGS sequence"/>
</dbReference>
<dbReference type="PANTHER" id="PTHR19303">
    <property type="entry name" value="TRANSPOSON"/>
    <property type="match status" value="1"/>
</dbReference>
<dbReference type="PANTHER" id="PTHR19303:SF73">
    <property type="entry name" value="PROTEIN PDC2"/>
    <property type="match status" value="1"/>
</dbReference>
<name>A0A8T2KRN6_ASTMX</name>
<dbReference type="KEGG" id="amex:103035564"/>
<reference evidence="3 4" key="1">
    <citation type="submission" date="2021-07" db="EMBL/GenBank/DDBJ databases">
        <authorList>
            <person name="Imarazene B."/>
            <person name="Zahm M."/>
            <person name="Klopp C."/>
            <person name="Cabau C."/>
            <person name="Beille S."/>
            <person name="Jouanno E."/>
            <person name="Castinel A."/>
            <person name="Lluch J."/>
            <person name="Gil L."/>
            <person name="Kuchtly C."/>
            <person name="Lopez Roques C."/>
            <person name="Donnadieu C."/>
            <person name="Parrinello H."/>
            <person name="Journot L."/>
            <person name="Du K."/>
            <person name="Schartl M."/>
            <person name="Retaux S."/>
            <person name="Guiguen Y."/>
        </authorList>
    </citation>
    <scope>NUCLEOTIDE SEQUENCE [LARGE SCALE GENOMIC DNA]</scope>
    <source>
        <strain evidence="3">Pach_M1</strain>
        <tissue evidence="3">Testis</tissue>
    </source>
</reference>
<keyword evidence="1" id="KW-0238">DNA-binding</keyword>
<dbReference type="GO" id="GO:0003677">
    <property type="term" value="F:DNA binding"/>
    <property type="evidence" value="ECO:0007669"/>
    <property type="project" value="UniProtKB-KW"/>
</dbReference>
<organism evidence="3 4">
    <name type="scientific">Astyanax mexicanus</name>
    <name type="common">Blind cave fish</name>
    <name type="synonym">Astyanax fasciatus mexicanus</name>
    <dbReference type="NCBI Taxonomy" id="7994"/>
    <lineage>
        <taxon>Eukaryota</taxon>
        <taxon>Metazoa</taxon>
        <taxon>Chordata</taxon>
        <taxon>Craniata</taxon>
        <taxon>Vertebrata</taxon>
        <taxon>Euteleostomi</taxon>
        <taxon>Actinopterygii</taxon>
        <taxon>Neopterygii</taxon>
        <taxon>Teleostei</taxon>
        <taxon>Ostariophysi</taxon>
        <taxon>Characiformes</taxon>
        <taxon>Characoidei</taxon>
        <taxon>Acestrorhamphidae</taxon>
        <taxon>Acestrorhamphinae</taxon>
        <taxon>Astyanax</taxon>
    </lineage>
</organism>
<dbReference type="InterPro" id="IPR050863">
    <property type="entry name" value="CenT-Element_Derived"/>
</dbReference>
<dbReference type="Pfam" id="PF03221">
    <property type="entry name" value="HTH_Tnp_Tc5"/>
    <property type="match status" value="1"/>
</dbReference>
<dbReference type="AlphaFoldDB" id="A0A8T2KRN6"/>
<dbReference type="GO" id="GO:0005634">
    <property type="term" value="C:nucleus"/>
    <property type="evidence" value="ECO:0007669"/>
    <property type="project" value="TreeGrafter"/>
</dbReference>
<protein>
    <recommendedName>
        <fullName evidence="2">HTH CENPB-type domain-containing protein</fullName>
    </recommendedName>
</protein>
<gene>
    <name evidence="3" type="ORF">AMEX_G25384</name>
</gene>
<sequence>MAEKVRRKYSIEDKRRLLEMYDRLPNMSQKKAAMRLNITQSVLWTILRNRNIIMRGEPHHVRCGKVPRLEAALWRWIDAMRRRGAAPSDLLIHRRAMELAARMGLTQFRASPNWYRGFKRREKTVRELYHVQLEEQNQTERPQPGSAANLLQNLQQNPLYNPMQQNPLHNPLQLNQQQKEEMQVVVKYEGQVERSELLSVKLEPADPTVVTAEINGGMKTITVPSLHQMKEAMQTLATGLLYRGFCDFKLLHQFEKEVANVVKRSLAQGSRDSFQA</sequence>
<feature type="domain" description="HTH CENPB-type" evidence="2">
    <location>
        <begin position="57"/>
        <end position="128"/>
    </location>
</feature>
<proteinExistence type="predicted"/>
<comment type="caution">
    <text evidence="3">The sequence shown here is derived from an EMBL/GenBank/DDBJ whole genome shotgun (WGS) entry which is preliminary data.</text>
</comment>
<dbReference type="SMART" id="SM00674">
    <property type="entry name" value="CENPB"/>
    <property type="match status" value="1"/>
</dbReference>
<accession>A0A8T2KRN6</accession>
<dbReference type="InterPro" id="IPR006600">
    <property type="entry name" value="HTH_CenpB_DNA-bd_dom"/>
</dbReference>
<evidence type="ECO:0000259" key="2">
    <source>
        <dbReference type="PROSITE" id="PS51253"/>
    </source>
</evidence>
<evidence type="ECO:0000256" key="1">
    <source>
        <dbReference type="ARBA" id="ARBA00023125"/>
    </source>
</evidence>
<dbReference type="InterPro" id="IPR009057">
    <property type="entry name" value="Homeodomain-like_sf"/>
</dbReference>
<evidence type="ECO:0000313" key="3">
    <source>
        <dbReference type="EMBL" id="KAG9261784.1"/>
    </source>
</evidence>
<dbReference type="PROSITE" id="PS51253">
    <property type="entry name" value="HTH_CENPB"/>
    <property type="match status" value="1"/>
</dbReference>
<dbReference type="Gene3D" id="1.10.10.60">
    <property type="entry name" value="Homeodomain-like"/>
    <property type="match status" value="2"/>
</dbReference>
<dbReference type="EMBL" id="JAICCE010000022">
    <property type="protein sequence ID" value="KAG9261784.1"/>
    <property type="molecule type" value="Genomic_DNA"/>
</dbReference>